<evidence type="ECO:0000256" key="2">
    <source>
        <dbReference type="ARBA" id="ARBA00022723"/>
    </source>
</evidence>
<dbReference type="EMBL" id="QXHD01000004">
    <property type="protein sequence ID" value="NEZ55315.1"/>
    <property type="molecule type" value="Genomic_DNA"/>
</dbReference>
<reference evidence="8 9" key="1">
    <citation type="journal article" date="2020" name="Microb. Ecol.">
        <title>Ecogenomics of the Marine Benthic Filamentous Cyanobacterium Adonisia.</title>
        <authorList>
            <person name="Walter J.M."/>
            <person name="Coutinho F.H."/>
            <person name="Leomil L."/>
            <person name="Hargreaves P.I."/>
            <person name="Campeao M.E."/>
            <person name="Vieira V.V."/>
            <person name="Silva B.S."/>
            <person name="Fistarol G.O."/>
            <person name="Salomon P.S."/>
            <person name="Sawabe T."/>
            <person name="Mino S."/>
            <person name="Hosokawa M."/>
            <person name="Miyashita H."/>
            <person name="Maruyama F."/>
            <person name="van Verk M.C."/>
            <person name="Dutilh B.E."/>
            <person name="Thompson C.C."/>
            <person name="Thompson F.L."/>
        </authorList>
    </citation>
    <scope>NUCLEOTIDE SEQUENCE [LARGE SCALE GENOMIC DNA]</scope>
    <source>
        <strain evidence="8 9">CCMR0081</strain>
    </source>
</reference>
<comment type="caution">
    <text evidence="8">The sequence shown here is derived from an EMBL/GenBank/DDBJ whole genome shotgun (WGS) entry which is preliminary data.</text>
</comment>
<protein>
    <submittedName>
        <fullName evidence="8">Aromatic ring-hydroxylating dioxygenase subunit alpha</fullName>
    </submittedName>
</protein>
<keyword evidence="9" id="KW-1185">Reference proteome</keyword>
<evidence type="ECO:0000256" key="5">
    <source>
        <dbReference type="ARBA" id="ARBA00023014"/>
    </source>
</evidence>
<keyword evidence="4" id="KW-0408">Iron</keyword>
<dbReference type="SUPFAM" id="SSF55961">
    <property type="entry name" value="Bet v1-like"/>
    <property type="match status" value="1"/>
</dbReference>
<dbReference type="InterPro" id="IPR017941">
    <property type="entry name" value="Rieske_2Fe-2S"/>
</dbReference>
<name>A0A6M0RGI2_9CYAN</name>
<keyword evidence="1" id="KW-0001">2Fe-2S</keyword>
<keyword evidence="8" id="KW-0223">Dioxygenase</keyword>
<evidence type="ECO:0000256" key="4">
    <source>
        <dbReference type="ARBA" id="ARBA00023004"/>
    </source>
</evidence>
<dbReference type="Pfam" id="PF00355">
    <property type="entry name" value="Rieske"/>
    <property type="match status" value="1"/>
</dbReference>
<dbReference type="Proteomes" id="UP000481033">
    <property type="component" value="Unassembled WGS sequence"/>
</dbReference>
<dbReference type="GO" id="GO:0016705">
    <property type="term" value="F:oxidoreductase activity, acting on paired donors, with incorporation or reduction of molecular oxygen"/>
    <property type="evidence" value="ECO:0007669"/>
    <property type="project" value="UniProtKB-ARBA"/>
</dbReference>
<dbReference type="GO" id="GO:0051537">
    <property type="term" value="F:2 iron, 2 sulfur cluster binding"/>
    <property type="evidence" value="ECO:0007669"/>
    <property type="project" value="UniProtKB-KW"/>
</dbReference>
<keyword evidence="2" id="KW-0479">Metal-binding</keyword>
<sequence length="384" mass="43429">MTTIFNNWDIVARGWYLVTASKEIPKETVKSFDICGQRIAIFRGQDGNIRALDAYCPHMGTDLGIGSVDGNHVRCFFHHWAFDGDGQCQDIPCQDHIPAGATLQSYATEEKYGFIWIYPDSVAPTAVAEFDELKHHELAVVADRPLTRKCHHHICMINGIDVQHLQTVHHLPVDLELSLEQEGEHIDFTLSGEFLNTNWRERLGRAILGPRYAYSMRYAHGCLGLLTMMKAVRWIPQLYMLYAYRPTKSGETFIQPIYVTQKRPGIIGWLVTHLLLWLTRLSYYALRGEDGMIYDNIRFSTERLLPVDAPIAHYVRYINGLVPSRWSSPHPNAFSQEHLGSQDFGPHPKSLSLGRGTVKVNSKLPRQNSLGSFSPSPWGEGAGG</sequence>
<feature type="region of interest" description="Disordered" evidence="6">
    <location>
        <begin position="364"/>
        <end position="384"/>
    </location>
</feature>
<evidence type="ECO:0000313" key="9">
    <source>
        <dbReference type="Proteomes" id="UP000481033"/>
    </source>
</evidence>
<dbReference type="PANTHER" id="PTHR21266">
    <property type="entry name" value="IRON-SULFUR DOMAIN CONTAINING PROTEIN"/>
    <property type="match status" value="1"/>
</dbReference>
<evidence type="ECO:0000256" key="6">
    <source>
        <dbReference type="SAM" id="MobiDB-lite"/>
    </source>
</evidence>
<dbReference type="GO" id="GO:0051213">
    <property type="term" value="F:dioxygenase activity"/>
    <property type="evidence" value="ECO:0007669"/>
    <property type="project" value="UniProtKB-KW"/>
</dbReference>
<dbReference type="InterPro" id="IPR050584">
    <property type="entry name" value="Cholesterol_7-desaturase"/>
</dbReference>
<proteinExistence type="predicted"/>
<dbReference type="GO" id="GO:0004497">
    <property type="term" value="F:monooxygenase activity"/>
    <property type="evidence" value="ECO:0007669"/>
    <property type="project" value="UniProtKB-ARBA"/>
</dbReference>
<dbReference type="GO" id="GO:0046872">
    <property type="term" value="F:metal ion binding"/>
    <property type="evidence" value="ECO:0007669"/>
    <property type="project" value="UniProtKB-KW"/>
</dbReference>
<dbReference type="SUPFAM" id="SSF50022">
    <property type="entry name" value="ISP domain"/>
    <property type="match status" value="1"/>
</dbReference>
<dbReference type="AlphaFoldDB" id="A0A6M0RGI2"/>
<evidence type="ECO:0000256" key="3">
    <source>
        <dbReference type="ARBA" id="ARBA00023002"/>
    </source>
</evidence>
<evidence type="ECO:0000256" key="1">
    <source>
        <dbReference type="ARBA" id="ARBA00022714"/>
    </source>
</evidence>
<dbReference type="PROSITE" id="PS51296">
    <property type="entry name" value="RIESKE"/>
    <property type="match status" value="1"/>
</dbReference>
<dbReference type="PANTHER" id="PTHR21266:SF60">
    <property type="entry name" value="3-KETOSTEROID-9-ALPHA-MONOOXYGENASE, OXYGENASE COMPONENT"/>
    <property type="match status" value="1"/>
</dbReference>
<feature type="compositionally biased region" description="Polar residues" evidence="6">
    <location>
        <begin position="364"/>
        <end position="375"/>
    </location>
</feature>
<gene>
    <name evidence="8" type="ORF">DXZ20_06415</name>
</gene>
<dbReference type="RefSeq" id="WP_163697129.1">
    <property type="nucleotide sequence ID" value="NZ_QXHD01000004.1"/>
</dbReference>
<dbReference type="Gene3D" id="2.102.10.10">
    <property type="entry name" value="Rieske [2Fe-2S] iron-sulphur domain"/>
    <property type="match status" value="1"/>
</dbReference>
<feature type="domain" description="Rieske" evidence="7">
    <location>
        <begin position="15"/>
        <end position="117"/>
    </location>
</feature>
<evidence type="ECO:0000313" key="8">
    <source>
        <dbReference type="EMBL" id="NEZ55315.1"/>
    </source>
</evidence>
<keyword evidence="3" id="KW-0560">Oxidoreductase</keyword>
<evidence type="ECO:0000259" key="7">
    <source>
        <dbReference type="PROSITE" id="PS51296"/>
    </source>
</evidence>
<keyword evidence="5" id="KW-0411">Iron-sulfur</keyword>
<dbReference type="InterPro" id="IPR036922">
    <property type="entry name" value="Rieske_2Fe-2S_sf"/>
</dbReference>
<accession>A0A6M0RGI2</accession>
<organism evidence="8 9">
    <name type="scientific">Adonisia turfae CCMR0081</name>
    <dbReference type="NCBI Taxonomy" id="2292702"/>
    <lineage>
        <taxon>Bacteria</taxon>
        <taxon>Bacillati</taxon>
        <taxon>Cyanobacteriota</taxon>
        <taxon>Adonisia</taxon>
        <taxon>Adonisia turfae</taxon>
    </lineage>
</organism>
<dbReference type="CDD" id="cd03469">
    <property type="entry name" value="Rieske_RO_Alpha_N"/>
    <property type="match status" value="1"/>
</dbReference>